<dbReference type="PANTHER" id="PTHR43078:SF7">
    <property type="entry name" value="UDP-GLUCURONATE DECARBOXYLASE"/>
    <property type="match status" value="1"/>
</dbReference>
<dbReference type="InterPro" id="IPR044516">
    <property type="entry name" value="UXS-like"/>
</dbReference>
<dbReference type="OrthoDB" id="9811743at2"/>
<evidence type="ECO:0000259" key="5">
    <source>
        <dbReference type="Pfam" id="PF01370"/>
    </source>
</evidence>
<dbReference type="AlphaFoldDB" id="A0A1I5XP58"/>
<evidence type="ECO:0000313" key="7">
    <source>
        <dbReference type="Proteomes" id="UP000198577"/>
    </source>
</evidence>
<reference evidence="6 7" key="1">
    <citation type="submission" date="2016-10" db="EMBL/GenBank/DDBJ databases">
        <authorList>
            <person name="de Groot N.N."/>
        </authorList>
    </citation>
    <scope>NUCLEOTIDE SEQUENCE [LARGE SCALE GENOMIC DNA]</scope>
    <source>
        <strain evidence="6 7">DSM 20678</strain>
    </source>
</reference>
<evidence type="ECO:0000256" key="2">
    <source>
        <dbReference type="ARBA" id="ARBA00022793"/>
    </source>
</evidence>
<comment type="cofactor">
    <cofactor evidence="1">
        <name>NAD(+)</name>
        <dbReference type="ChEBI" id="CHEBI:57540"/>
    </cofactor>
</comment>
<feature type="domain" description="NAD-dependent epimerase/dehydratase" evidence="5">
    <location>
        <begin position="29"/>
        <end position="274"/>
    </location>
</feature>
<dbReference type="RefSeq" id="WP_092282628.1">
    <property type="nucleotide sequence ID" value="NZ_FOXR01000029.1"/>
</dbReference>
<evidence type="ECO:0000256" key="1">
    <source>
        <dbReference type="ARBA" id="ARBA00001911"/>
    </source>
</evidence>
<gene>
    <name evidence="6" type="ORF">SAMN05444406_1294</name>
</gene>
<dbReference type="GO" id="GO:0005737">
    <property type="term" value="C:cytoplasm"/>
    <property type="evidence" value="ECO:0007669"/>
    <property type="project" value="TreeGrafter"/>
</dbReference>
<name>A0A1I5XP58_9FIRM</name>
<keyword evidence="3" id="KW-0520">NAD</keyword>
<protein>
    <submittedName>
        <fullName evidence="6">Nucleoside-diphosphate-sugar epimerase</fullName>
    </submittedName>
</protein>
<dbReference type="PANTHER" id="PTHR43078">
    <property type="entry name" value="UDP-GLUCURONIC ACID DECARBOXYLASE-RELATED"/>
    <property type="match status" value="1"/>
</dbReference>
<dbReference type="GO" id="GO:0042732">
    <property type="term" value="P:D-xylose metabolic process"/>
    <property type="evidence" value="ECO:0007669"/>
    <property type="project" value="InterPro"/>
</dbReference>
<sequence length="352" mass="39110">MFYKNVIYRGDLQYVLDCIQLEQLRGCNILVAGATGLIGSFLVDVLMLSNELLHYNINVFAMSRKKESLEKRFRSHLKSPFFHPIRHDVKFALACDYHFDYIINAASNAYPLAFSTDPVGTIMGNILGVYNLLEYARQNGVKRFLFISSGEVYGQGSESVSAFDESYSGYVDNTNPRSCYPNAKRTAETLCVSYTKQYGIDTVIARPCHIYGPTATKDDNRASAQFINNALSGNDIVMKSHGLQLRSYCYVADCVSGILTILLKGETGQAYNIANANSNVTIREMAEIIASISGKKVVFEIPSEIEKAGYNPVMQSVLNAGKLEKLGWKANYDIKTGLKRTIDILKGVLLET</sequence>
<evidence type="ECO:0000256" key="4">
    <source>
        <dbReference type="ARBA" id="ARBA00023239"/>
    </source>
</evidence>
<dbReference type="InterPro" id="IPR001509">
    <property type="entry name" value="Epimerase_deHydtase"/>
</dbReference>
<dbReference type="STRING" id="937334.SAMN05444406_1294"/>
<dbReference type="SUPFAM" id="SSF51735">
    <property type="entry name" value="NAD(P)-binding Rossmann-fold domains"/>
    <property type="match status" value="1"/>
</dbReference>
<dbReference type="InterPro" id="IPR036291">
    <property type="entry name" value="NAD(P)-bd_dom_sf"/>
</dbReference>
<keyword evidence="2" id="KW-0210">Decarboxylase</keyword>
<organism evidence="6 7">
    <name type="scientific">Caldicoprobacter faecalis</name>
    <dbReference type="NCBI Taxonomy" id="937334"/>
    <lineage>
        <taxon>Bacteria</taxon>
        <taxon>Bacillati</taxon>
        <taxon>Bacillota</taxon>
        <taxon>Clostridia</taxon>
        <taxon>Caldicoprobacterales</taxon>
        <taxon>Caldicoprobacteraceae</taxon>
        <taxon>Caldicoprobacter</taxon>
    </lineage>
</organism>
<evidence type="ECO:0000256" key="3">
    <source>
        <dbReference type="ARBA" id="ARBA00023027"/>
    </source>
</evidence>
<proteinExistence type="predicted"/>
<accession>A0A1I5XP58</accession>
<dbReference type="GO" id="GO:0070403">
    <property type="term" value="F:NAD+ binding"/>
    <property type="evidence" value="ECO:0007669"/>
    <property type="project" value="InterPro"/>
</dbReference>
<dbReference type="GO" id="GO:0048040">
    <property type="term" value="F:UDP-glucuronate decarboxylase activity"/>
    <property type="evidence" value="ECO:0007669"/>
    <property type="project" value="TreeGrafter"/>
</dbReference>
<dbReference type="EMBL" id="FOXR01000029">
    <property type="protein sequence ID" value="SFQ33729.1"/>
    <property type="molecule type" value="Genomic_DNA"/>
</dbReference>
<keyword evidence="7" id="KW-1185">Reference proteome</keyword>
<dbReference type="Pfam" id="PF01370">
    <property type="entry name" value="Epimerase"/>
    <property type="match status" value="1"/>
</dbReference>
<keyword evidence="4" id="KW-0456">Lyase</keyword>
<dbReference type="Gene3D" id="3.40.50.720">
    <property type="entry name" value="NAD(P)-binding Rossmann-like Domain"/>
    <property type="match status" value="1"/>
</dbReference>
<dbReference type="Proteomes" id="UP000198577">
    <property type="component" value="Unassembled WGS sequence"/>
</dbReference>
<evidence type="ECO:0000313" key="6">
    <source>
        <dbReference type="EMBL" id="SFQ33729.1"/>
    </source>
</evidence>